<dbReference type="NCBIfam" id="NF003764">
    <property type="entry name" value="PRK05355.1"/>
    <property type="match status" value="1"/>
</dbReference>
<dbReference type="AlphaFoldDB" id="A0A4R6IR88"/>
<dbReference type="SUPFAM" id="SSF53383">
    <property type="entry name" value="PLP-dependent transferases"/>
    <property type="match status" value="1"/>
</dbReference>
<dbReference type="InterPro" id="IPR015421">
    <property type="entry name" value="PyrdxlP-dep_Trfase_major"/>
</dbReference>
<dbReference type="PROSITE" id="PS00595">
    <property type="entry name" value="AA_TRANSFER_CLASS_5"/>
    <property type="match status" value="1"/>
</dbReference>
<keyword evidence="7 12" id="KW-0663">Pyridoxal phosphate</keyword>
<evidence type="ECO:0000256" key="1">
    <source>
        <dbReference type="ARBA" id="ARBA00004915"/>
    </source>
</evidence>
<keyword evidence="16" id="KW-1185">Reference proteome</keyword>
<evidence type="ECO:0000259" key="14">
    <source>
        <dbReference type="Pfam" id="PF00266"/>
    </source>
</evidence>
<evidence type="ECO:0000256" key="11">
    <source>
        <dbReference type="ARBA" id="ARBA00049007"/>
    </source>
</evidence>
<feature type="binding site" evidence="12">
    <location>
        <position position="150"/>
    </location>
    <ligand>
        <name>pyridoxal 5'-phosphate</name>
        <dbReference type="ChEBI" id="CHEBI:597326"/>
    </ligand>
</feature>
<dbReference type="PANTHER" id="PTHR43247">
    <property type="entry name" value="PHOSPHOSERINE AMINOTRANSFERASE"/>
    <property type="match status" value="1"/>
</dbReference>
<feature type="domain" description="Aminotransferase class V" evidence="14">
    <location>
        <begin position="6"/>
        <end position="342"/>
    </location>
</feature>
<feature type="binding site" evidence="12">
    <location>
        <position position="42"/>
    </location>
    <ligand>
        <name>L-glutamate</name>
        <dbReference type="ChEBI" id="CHEBI:29985"/>
    </ligand>
</feature>
<dbReference type="Gene3D" id="3.90.1150.10">
    <property type="entry name" value="Aspartate Aminotransferase, domain 1"/>
    <property type="match status" value="1"/>
</dbReference>
<dbReference type="GO" id="GO:0030170">
    <property type="term" value="F:pyridoxal phosphate binding"/>
    <property type="evidence" value="ECO:0007669"/>
    <property type="project" value="UniProtKB-UniRule"/>
</dbReference>
<name>A0A4R6IR88_9SPHI</name>
<dbReference type="InterPro" id="IPR000192">
    <property type="entry name" value="Aminotrans_V_dom"/>
</dbReference>
<dbReference type="Proteomes" id="UP000295499">
    <property type="component" value="Unassembled WGS sequence"/>
</dbReference>
<gene>
    <name evidence="12" type="primary">serC</name>
    <name evidence="15" type="ORF">CLV32_1225</name>
</gene>
<keyword evidence="6 12" id="KW-0808">Transferase</keyword>
<dbReference type="PANTHER" id="PTHR43247:SF1">
    <property type="entry name" value="PHOSPHOSERINE AMINOTRANSFERASE"/>
    <property type="match status" value="1"/>
</dbReference>
<dbReference type="GO" id="GO:0008615">
    <property type="term" value="P:pyridoxine biosynthetic process"/>
    <property type="evidence" value="ECO:0007669"/>
    <property type="project" value="UniProtKB-UniRule"/>
</dbReference>
<feature type="binding site" evidence="12">
    <location>
        <begin position="234"/>
        <end position="235"/>
    </location>
    <ligand>
        <name>pyridoxal 5'-phosphate</name>
        <dbReference type="ChEBI" id="CHEBI:597326"/>
    </ligand>
</feature>
<evidence type="ECO:0000256" key="10">
    <source>
        <dbReference type="ARBA" id="ARBA00047630"/>
    </source>
</evidence>
<dbReference type="InterPro" id="IPR015424">
    <property type="entry name" value="PyrdxlP-dep_Trfase"/>
</dbReference>
<keyword evidence="5 12" id="KW-0028">Amino-acid biosynthesis</keyword>
<dbReference type="GO" id="GO:0005737">
    <property type="term" value="C:cytoplasm"/>
    <property type="evidence" value="ECO:0007669"/>
    <property type="project" value="UniProtKB-SubCell"/>
</dbReference>
<keyword evidence="9 12" id="KW-0718">Serine biosynthesis</keyword>
<reference evidence="15 16" key="1">
    <citation type="submission" date="2019-03" db="EMBL/GenBank/DDBJ databases">
        <title>Genomic Encyclopedia of Archaeal and Bacterial Type Strains, Phase II (KMG-II): from individual species to whole genera.</title>
        <authorList>
            <person name="Goeker M."/>
        </authorList>
    </citation>
    <scope>NUCLEOTIDE SEQUENCE [LARGE SCALE GENOMIC DNA]</scope>
    <source>
        <strain evidence="15 16">DSM 19034</strain>
    </source>
</reference>
<comment type="pathway">
    <text evidence="1 12">Cofactor biosynthesis; pyridoxine 5'-phosphate biosynthesis; pyridoxine 5'-phosphate from D-erythrose 4-phosphate: step 3/5.</text>
</comment>
<comment type="caution">
    <text evidence="12">Lacks conserved residue(s) required for the propagation of feature annotation.</text>
</comment>
<protein>
    <recommendedName>
        <fullName evidence="12">Phosphoserine aminotransferase</fullName>
        <ecNumber evidence="12">2.6.1.52</ecNumber>
    </recommendedName>
    <alternativeName>
        <fullName evidence="12">Phosphohydroxythreonine aminotransferase</fullName>
        <shortName evidence="12">PSAT</shortName>
    </alternativeName>
</protein>
<evidence type="ECO:0000313" key="16">
    <source>
        <dbReference type="Proteomes" id="UP000295499"/>
    </source>
</evidence>
<dbReference type="InterPro" id="IPR015422">
    <property type="entry name" value="PyrdxlP-dep_Trfase_small"/>
</dbReference>
<evidence type="ECO:0000313" key="15">
    <source>
        <dbReference type="EMBL" id="TDO24930.1"/>
    </source>
</evidence>
<dbReference type="Pfam" id="PF00266">
    <property type="entry name" value="Aminotran_5"/>
    <property type="match status" value="1"/>
</dbReference>
<dbReference type="HAMAP" id="MF_00160">
    <property type="entry name" value="SerC_aminotrans_5"/>
    <property type="match status" value="1"/>
</dbReference>
<accession>A0A4R6IR88</accession>
<sequence>MNTKHNFGAGPCVLPASVLQQAANAVLNWNNLGLSILEVSHRSSDFENVISKTELLVRELLQVPDHYSILFMQGGASTQFSMLPMNFLKGRGKACYLDTGFFAQKAIREALLFGEANIVNSSADKAYSYIPEDYLVDKDAAYLHCTSNNTIEGTEMFQFPHTSIPLVCDMSSDIFSRVINVEDFDLIYAGAQKNMGPAGMTLVIVKDKFLERIDQVLPAMSDYRIFKEHGSLYNTPPVFSIYVAMLNMTWLKDQGGVTVIEQRNIEKAEMLYTEIDRNSLFYGMAQGKHRSRMNVTFSMYNQQQESSFLDFVEQYGIVGIRGYRTVGGFRASLYNALSIESVIELVKAMRDFEHIYVNLDALHVNSANNG</sequence>
<evidence type="ECO:0000256" key="4">
    <source>
        <dbReference type="ARBA" id="ARBA00022576"/>
    </source>
</evidence>
<dbReference type="EMBL" id="SNWM01000001">
    <property type="protein sequence ID" value="TDO24930.1"/>
    <property type="molecule type" value="Genomic_DNA"/>
</dbReference>
<dbReference type="NCBIfam" id="TIGR01364">
    <property type="entry name" value="serC_1"/>
    <property type="match status" value="1"/>
</dbReference>
<comment type="similarity">
    <text evidence="3 12">Belongs to the class-V pyridoxal-phosphate-dependent aminotransferase family. SerC subfamily.</text>
</comment>
<evidence type="ECO:0000256" key="3">
    <source>
        <dbReference type="ARBA" id="ARBA00006904"/>
    </source>
</evidence>
<feature type="binding site" evidence="12">
    <location>
        <position position="102"/>
    </location>
    <ligand>
        <name>pyridoxal 5'-phosphate</name>
        <dbReference type="ChEBI" id="CHEBI:597326"/>
    </ligand>
</feature>
<feature type="binding site" evidence="12">
    <location>
        <position position="169"/>
    </location>
    <ligand>
        <name>pyridoxal 5'-phosphate</name>
        <dbReference type="ChEBI" id="CHEBI:597326"/>
    </ligand>
</feature>
<comment type="cofactor">
    <cofactor evidence="12">
        <name>pyridoxal 5'-phosphate</name>
        <dbReference type="ChEBI" id="CHEBI:597326"/>
    </cofactor>
    <text evidence="12">Binds 1 pyridoxal phosphate per subunit.</text>
</comment>
<keyword evidence="8 12" id="KW-0664">Pyridoxine biosynthesis</keyword>
<comment type="subcellular location">
    <subcellularLocation>
        <location evidence="12">Cytoplasm</location>
    </subcellularLocation>
</comment>
<comment type="function">
    <text evidence="12">Catalyzes the reversible conversion of 3-phosphohydroxypyruvate to phosphoserine and of 3-hydroxy-2-oxo-4-phosphonooxybutanoate to phosphohydroxythreonine.</text>
</comment>
<dbReference type="OrthoDB" id="9809412at2"/>
<evidence type="ECO:0000256" key="13">
    <source>
        <dbReference type="RuleBase" id="RU004505"/>
    </source>
</evidence>
<dbReference type="PIRSF" id="PIRSF000525">
    <property type="entry name" value="SerC"/>
    <property type="match status" value="1"/>
</dbReference>
<dbReference type="EC" id="2.6.1.52" evidence="12"/>
<feature type="binding site" evidence="12">
    <location>
        <position position="192"/>
    </location>
    <ligand>
        <name>pyridoxal 5'-phosphate</name>
        <dbReference type="ChEBI" id="CHEBI:597326"/>
    </ligand>
</feature>
<dbReference type="GO" id="GO:0006564">
    <property type="term" value="P:L-serine biosynthetic process"/>
    <property type="evidence" value="ECO:0007669"/>
    <property type="project" value="UniProtKB-UniRule"/>
</dbReference>
<proteinExistence type="inferred from homology"/>
<dbReference type="UniPathway" id="UPA00244">
    <property type="reaction ID" value="UER00311"/>
</dbReference>
<evidence type="ECO:0000256" key="12">
    <source>
        <dbReference type="HAMAP-Rule" id="MF_00160"/>
    </source>
</evidence>
<evidence type="ECO:0000256" key="8">
    <source>
        <dbReference type="ARBA" id="ARBA00023096"/>
    </source>
</evidence>
<evidence type="ECO:0000256" key="7">
    <source>
        <dbReference type="ARBA" id="ARBA00022898"/>
    </source>
</evidence>
<dbReference type="InterPro" id="IPR022278">
    <property type="entry name" value="Pser_aminoTfrase"/>
</dbReference>
<feature type="modified residue" description="N6-(pyridoxal phosphate)lysine" evidence="12">
    <location>
        <position position="193"/>
    </location>
</feature>
<dbReference type="RefSeq" id="WP_133553336.1">
    <property type="nucleotide sequence ID" value="NZ_SNWM01000001.1"/>
</dbReference>
<dbReference type="Gene3D" id="3.40.640.10">
    <property type="entry name" value="Type I PLP-dependent aspartate aminotransferase-like (Major domain)"/>
    <property type="match status" value="1"/>
</dbReference>
<dbReference type="GO" id="GO:0004648">
    <property type="term" value="F:O-phospho-L-serine:2-oxoglutarate aminotransferase activity"/>
    <property type="evidence" value="ECO:0007669"/>
    <property type="project" value="UniProtKB-UniRule"/>
</dbReference>
<dbReference type="FunFam" id="3.90.1150.10:FF:000006">
    <property type="entry name" value="Phosphoserine aminotransferase"/>
    <property type="match status" value="1"/>
</dbReference>
<dbReference type="InterPro" id="IPR020578">
    <property type="entry name" value="Aminotrans_V_PyrdxlP_BS"/>
</dbReference>
<keyword evidence="12" id="KW-0963">Cytoplasm</keyword>
<comment type="catalytic activity">
    <reaction evidence="10 12">
        <text>4-(phosphooxy)-L-threonine + 2-oxoglutarate = (R)-3-hydroxy-2-oxo-4-phosphooxybutanoate + L-glutamate</text>
        <dbReference type="Rhea" id="RHEA:16573"/>
        <dbReference type="ChEBI" id="CHEBI:16810"/>
        <dbReference type="ChEBI" id="CHEBI:29985"/>
        <dbReference type="ChEBI" id="CHEBI:58452"/>
        <dbReference type="ChEBI" id="CHEBI:58538"/>
        <dbReference type="EC" id="2.6.1.52"/>
    </reaction>
</comment>
<comment type="catalytic activity">
    <reaction evidence="11 12 13">
        <text>O-phospho-L-serine + 2-oxoglutarate = 3-phosphooxypyruvate + L-glutamate</text>
        <dbReference type="Rhea" id="RHEA:14329"/>
        <dbReference type="ChEBI" id="CHEBI:16810"/>
        <dbReference type="ChEBI" id="CHEBI:18110"/>
        <dbReference type="ChEBI" id="CHEBI:29985"/>
        <dbReference type="ChEBI" id="CHEBI:57524"/>
        <dbReference type="EC" id="2.6.1.52"/>
    </reaction>
</comment>
<feature type="binding site" evidence="12">
    <location>
        <begin position="76"/>
        <end position="77"/>
    </location>
    <ligand>
        <name>pyridoxal 5'-phosphate</name>
        <dbReference type="ChEBI" id="CHEBI:597326"/>
    </ligand>
</feature>
<keyword evidence="4 12" id="KW-0032">Aminotransferase</keyword>
<organism evidence="15 16">
    <name type="scientific">Pedobacter duraquae</name>
    <dbReference type="NCBI Taxonomy" id="425511"/>
    <lineage>
        <taxon>Bacteria</taxon>
        <taxon>Pseudomonadati</taxon>
        <taxon>Bacteroidota</taxon>
        <taxon>Sphingobacteriia</taxon>
        <taxon>Sphingobacteriales</taxon>
        <taxon>Sphingobacteriaceae</taxon>
        <taxon>Pedobacter</taxon>
    </lineage>
</organism>
<dbReference type="UniPathway" id="UPA00135">
    <property type="reaction ID" value="UER00197"/>
</dbReference>
<dbReference type="FunFam" id="3.40.640.10:FF:000010">
    <property type="entry name" value="Phosphoserine aminotransferase"/>
    <property type="match status" value="1"/>
</dbReference>
<evidence type="ECO:0000256" key="2">
    <source>
        <dbReference type="ARBA" id="ARBA00005099"/>
    </source>
</evidence>
<evidence type="ECO:0000256" key="5">
    <source>
        <dbReference type="ARBA" id="ARBA00022605"/>
    </source>
</evidence>
<evidence type="ECO:0000256" key="6">
    <source>
        <dbReference type="ARBA" id="ARBA00022679"/>
    </source>
</evidence>
<comment type="subunit">
    <text evidence="12">Homodimer.</text>
</comment>
<comment type="pathway">
    <text evidence="2 12 13">Amino-acid biosynthesis; L-serine biosynthesis; L-serine from 3-phospho-D-glycerate: step 2/3.</text>
</comment>
<comment type="caution">
    <text evidence="15">The sequence shown here is derived from an EMBL/GenBank/DDBJ whole genome shotgun (WGS) entry which is preliminary data.</text>
</comment>
<evidence type="ECO:0000256" key="9">
    <source>
        <dbReference type="ARBA" id="ARBA00023299"/>
    </source>
</evidence>